<evidence type="ECO:0000313" key="1">
    <source>
        <dbReference type="EMBL" id="KAJ5083455.1"/>
    </source>
</evidence>
<dbReference type="Proteomes" id="UP001149165">
    <property type="component" value="Unassembled WGS sequence"/>
</dbReference>
<proteinExistence type="predicted"/>
<reference evidence="1" key="2">
    <citation type="journal article" date="2023" name="IMA Fungus">
        <title>Comparative genomic study of the Penicillium genus elucidates a diverse pangenome and 15 lateral gene transfer events.</title>
        <authorList>
            <person name="Petersen C."/>
            <person name="Sorensen T."/>
            <person name="Nielsen M.R."/>
            <person name="Sondergaard T.E."/>
            <person name="Sorensen J.L."/>
            <person name="Fitzpatrick D.A."/>
            <person name="Frisvad J.C."/>
            <person name="Nielsen K.L."/>
        </authorList>
    </citation>
    <scope>NUCLEOTIDE SEQUENCE</scope>
    <source>
        <strain evidence="1">IBT 30069</strain>
    </source>
</reference>
<dbReference type="AlphaFoldDB" id="A0A9W9EKM1"/>
<name>A0A9W9EKM1_9EURO</name>
<reference evidence="1" key="1">
    <citation type="submission" date="2022-11" db="EMBL/GenBank/DDBJ databases">
        <authorList>
            <person name="Petersen C."/>
        </authorList>
    </citation>
    <scope>NUCLEOTIDE SEQUENCE</scope>
    <source>
        <strain evidence="1">IBT 30069</strain>
    </source>
</reference>
<keyword evidence="2" id="KW-1185">Reference proteome</keyword>
<protein>
    <submittedName>
        <fullName evidence="1">Uncharacterized protein</fullName>
    </submittedName>
</protein>
<comment type="caution">
    <text evidence="1">The sequence shown here is derived from an EMBL/GenBank/DDBJ whole genome shotgun (WGS) entry which is preliminary data.</text>
</comment>
<sequence>MSRMKPSDPEPRTPVQEVLGVILGREEQKRDLPRKFTVLGPSGIRQPETWFYAPRFLAPRNEK</sequence>
<gene>
    <name evidence="1" type="ORF">N7456_012882</name>
</gene>
<organism evidence="1 2">
    <name type="scientific">Penicillium angulare</name>
    <dbReference type="NCBI Taxonomy" id="116970"/>
    <lineage>
        <taxon>Eukaryota</taxon>
        <taxon>Fungi</taxon>
        <taxon>Dikarya</taxon>
        <taxon>Ascomycota</taxon>
        <taxon>Pezizomycotina</taxon>
        <taxon>Eurotiomycetes</taxon>
        <taxon>Eurotiomycetidae</taxon>
        <taxon>Eurotiales</taxon>
        <taxon>Aspergillaceae</taxon>
        <taxon>Penicillium</taxon>
    </lineage>
</organism>
<dbReference type="EMBL" id="JAPQKH010000008">
    <property type="protein sequence ID" value="KAJ5083455.1"/>
    <property type="molecule type" value="Genomic_DNA"/>
</dbReference>
<accession>A0A9W9EKM1</accession>
<evidence type="ECO:0000313" key="2">
    <source>
        <dbReference type="Proteomes" id="UP001149165"/>
    </source>
</evidence>